<dbReference type="PIRSF" id="PIRSF005962">
    <property type="entry name" value="Pept_M20D_amidohydro"/>
    <property type="match status" value="1"/>
</dbReference>
<dbReference type="SUPFAM" id="SSF53187">
    <property type="entry name" value="Zn-dependent exopeptidases"/>
    <property type="match status" value="1"/>
</dbReference>
<dbReference type="Pfam" id="PF07687">
    <property type="entry name" value="M20_dimer"/>
    <property type="match status" value="1"/>
</dbReference>
<keyword evidence="1" id="KW-0378">Hydrolase</keyword>
<keyword evidence="2" id="KW-0479">Metal-binding</keyword>
<feature type="binding site" evidence="2">
    <location>
        <position position="103"/>
    </location>
    <ligand>
        <name>Mn(2+)</name>
        <dbReference type="ChEBI" id="CHEBI:29035"/>
        <label>2</label>
    </ligand>
</feature>
<evidence type="ECO:0000313" key="5">
    <source>
        <dbReference type="Proteomes" id="UP000824250"/>
    </source>
</evidence>
<gene>
    <name evidence="4" type="ORF">IAB28_01935</name>
</gene>
<dbReference type="Pfam" id="PF01546">
    <property type="entry name" value="Peptidase_M20"/>
    <property type="match status" value="1"/>
</dbReference>
<name>A0A9D1A2B7_9FIRM</name>
<organism evidence="4 5">
    <name type="scientific">Candidatus Copromonas faecavium</name>
    <name type="common">nom. illeg.</name>
    <dbReference type="NCBI Taxonomy" id="2840740"/>
    <lineage>
        <taxon>Bacteria</taxon>
        <taxon>Bacillati</taxon>
        <taxon>Bacillota</taxon>
        <taxon>Clostridia</taxon>
        <taxon>Lachnospirales</taxon>
        <taxon>Lachnospiraceae</taxon>
        <taxon>Candidatus Copromonas (nom. illeg.)</taxon>
    </lineage>
</organism>
<dbReference type="PANTHER" id="PTHR11014">
    <property type="entry name" value="PEPTIDASE M20 FAMILY MEMBER"/>
    <property type="match status" value="1"/>
</dbReference>
<evidence type="ECO:0000313" key="4">
    <source>
        <dbReference type="EMBL" id="HIR04716.1"/>
    </source>
</evidence>
<feature type="binding site" evidence="2">
    <location>
        <position position="139"/>
    </location>
    <ligand>
        <name>Mn(2+)</name>
        <dbReference type="ChEBI" id="CHEBI:29035"/>
        <label>2</label>
    </ligand>
</feature>
<evidence type="ECO:0000259" key="3">
    <source>
        <dbReference type="Pfam" id="PF07687"/>
    </source>
</evidence>
<dbReference type="PANTHER" id="PTHR11014:SF63">
    <property type="entry name" value="METALLOPEPTIDASE, PUTATIVE (AFU_ORTHOLOGUE AFUA_6G09600)-RELATED"/>
    <property type="match status" value="1"/>
</dbReference>
<reference evidence="4" key="2">
    <citation type="journal article" date="2021" name="PeerJ">
        <title>Extensive microbial diversity within the chicken gut microbiome revealed by metagenomics and culture.</title>
        <authorList>
            <person name="Gilroy R."/>
            <person name="Ravi A."/>
            <person name="Getino M."/>
            <person name="Pursley I."/>
            <person name="Horton D.L."/>
            <person name="Alikhan N.F."/>
            <person name="Baker D."/>
            <person name="Gharbi K."/>
            <person name="Hall N."/>
            <person name="Watson M."/>
            <person name="Adriaenssens E.M."/>
            <person name="Foster-Nyarko E."/>
            <person name="Jarju S."/>
            <person name="Secka A."/>
            <person name="Antonio M."/>
            <person name="Oren A."/>
            <person name="Chaudhuri R.R."/>
            <person name="La Ragione R."/>
            <person name="Hildebrand F."/>
            <person name="Pallen M.J."/>
        </authorList>
    </citation>
    <scope>NUCLEOTIDE SEQUENCE</scope>
    <source>
        <strain evidence="4">CHK180-2868</strain>
    </source>
</reference>
<sequence>MSSITESAKALMPKLSKIRRDFHEYPETSQNEVETSKKVAAYLKEMGCDEVIENVGGHGVVGVIRGAHEGKVVGLRADMDALQIQEMNDVEYKSRNDGVMHACGHDNHMTGLLGAAELLLQRKDQIHGTVKLIFQPAEELSPIGGSRAMMDSGYLDDVEAVYGLHVWPDLPHGKIGVKAGPLMAATDHFTIHIHGKTAHGAKPDQGIDAAVLGAQFIVNAQSIVSRRVNPLDNAVVTFGIINAGTRYNIIAGDCLLDGTVRTLNEDTRDMIEDAIRKQLDALCLQSGATADITYGRGYPALMNHEEDAALIRKTAISLFGEDEVEDVKLPAMPAEDFSFYLQRKKGAFVWLGTAKEGQEAYPLHNSRFDVDEDILWRGASLLAQTAIDYLAQQK</sequence>
<dbReference type="AlphaFoldDB" id="A0A9D1A2B7"/>
<feature type="binding site" evidence="2">
    <location>
        <position position="165"/>
    </location>
    <ligand>
        <name>Mn(2+)</name>
        <dbReference type="ChEBI" id="CHEBI:29035"/>
        <label>2</label>
    </ligand>
</feature>
<dbReference type="InterPro" id="IPR036264">
    <property type="entry name" value="Bact_exopeptidase_dim_dom"/>
</dbReference>
<dbReference type="FunFam" id="3.30.70.360:FF:000001">
    <property type="entry name" value="N-acetyldiaminopimelate deacetylase"/>
    <property type="match status" value="1"/>
</dbReference>
<protein>
    <submittedName>
        <fullName evidence="4">Amidohydrolase</fullName>
    </submittedName>
</protein>
<feature type="domain" description="Peptidase M20 dimerisation" evidence="3">
    <location>
        <begin position="189"/>
        <end position="283"/>
    </location>
</feature>
<dbReference type="InterPro" id="IPR002933">
    <property type="entry name" value="Peptidase_M20"/>
</dbReference>
<evidence type="ECO:0000256" key="1">
    <source>
        <dbReference type="ARBA" id="ARBA00022801"/>
    </source>
</evidence>
<dbReference type="Proteomes" id="UP000824250">
    <property type="component" value="Unassembled WGS sequence"/>
</dbReference>
<dbReference type="GO" id="GO:0046872">
    <property type="term" value="F:metal ion binding"/>
    <property type="evidence" value="ECO:0007669"/>
    <property type="project" value="UniProtKB-KW"/>
</dbReference>
<dbReference type="NCBIfam" id="TIGR01891">
    <property type="entry name" value="amidohydrolases"/>
    <property type="match status" value="1"/>
</dbReference>
<comment type="caution">
    <text evidence="4">The sequence shown here is derived from an EMBL/GenBank/DDBJ whole genome shotgun (WGS) entry which is preliminary data.</text>
</comment>
<proteinExistence type="predicted"/>
<evidence type="ECO:0000256" key="2">
    <source>
        <dbReference type="PIRSR" id="PIRSR005962-1"/>
    </source>
</evidence>
<dbReference type="Gene3D" id="3.40.630.10">
    <property type="entry name" value="Zn peptidases"/>
    <property type="match status" value="1"/>
</dbReference>
<dbReference type="SUPFAM" id="SSF55031">
    <property type="entry name" value="Bacterial exopeptidase dimerisation domain"/>
    <property type="match status" value="1"/>
</dbReference>
<dbReference type="InterPro" id="IPR017439">
    <property type="entry name" value="Amidohydrolase"/>
</dbReference>
<dbReference type="InterPro" id="IPR011650">
    <property type="entry name" value="Peptidase_M20_dimer"/>
</dbReference>
<keyword evidence="2" id="KW-0464">Manganese</keyword>
<reference evidence="4" key="1">
    <citation type="submission" date="2020-10" db="EMBL/GenBank/DDBJ databases">
        <authorList>
            <person name="Gilroy R."/>
        </authorList>
    </citation>
    <scope>NUCLEOTIDE SEQUENCE</scope>
    <source>
        <strain evidence="4">CHK180-2868</strain>
    </source>
</reference>
<feature type="binding site" evidence="2">
    <location>
        <position position="105"/>
    </location>
    <ligand>
        <name>Mn(2+)</name>
        <dbReference type="ChEBI" id="CHEBI:29035"/>
        <label>2</label>
    </ligand>
</feature>
<dbReference type="GO" id="GO:0050118">
    <property type="term" value="F:N-acetyldiaminopimelate deacetylase activity"/>
    <property type="evidence" value="ECO:0007669"/>
    <property type="project" value="UniProtKB-ARBA"/>
</dbReference>
<dbReference type="Gene3D" id="3.30.70.360">
    <property type="match status" value="1"/>
</dbReference>
<dbReference type="GO" id="GO:0019877">
    <property type="term" value="P:diaminopimelate biosynthetic process"/>
    <property type="evidence" value="ECO:0007669"/>
    <property type="project" value="UniProtKB-ARBA"/>
</dbReference>
<feature type="binding site" evidence="2">
    <location>
        <position position="364"/>
    </location>
    <ligand>
        <name>Mn(2+)</name>
        <dbReference type="ChEBI" id="CHEBI:29035"/>
        <label>2</label>
    </ligand>
</feature>
<comment type="cofactor">
    <cofactor evidence="2">
        <name>Mn(2+)</name>
        <dbReference type="ChEBI" id="CHEBI:29035"/>
    </cofactor>
    <text evidence="2">The Mn(2+) ion enhances activity.</text>
</comment>
<accession>A0A9D1A2B7</accession>
<dbReference type="EMBL" id="DVGC01000007">
    <property type="protein sequence ID" value="HIR04716.1"/>
    <property type="molecule type" value="Genomic_DNA"/>
</dbReference>